<keyword evidence="3" id="KW-0614">Plasmid</keyword>
<keyword evidence="1" id="KW-0472">Membrane</keyword>
<gene>
    <name evidence="3" type="ORF">N0B31_22255</name>
</gene>
<sequence>MQQRFPRWYRHRHPTRRSQPTVVSRVDVTRAKGSGQAAGLVLLSLAAVVAFQPYLRGSSLRLVAGTLLVFFLPGYALQTVLFPIAGEERLSSRTRLAVSIGSSPALVALVALVVNELTGRIAFGRLLTALVLVTGGLLGVSVLQTLGTSRRASQPTADGGWTPRRQVTDRLPRPTLSVVLGGGSRRQWALVGVATILFVGLLAAPAPQQTYTELSLLTETEQGRLTADDYPETLAPEASADLVVTVRNEEQTAQDYTLVITREQADGGGVILAAERVELADGETRRLRTALVAPETPGEVRFTYRLYRTETVASVDSVENLPSPYRETRLLLTVRPSPEGDA</sequence>
<keyword evidence="1" id="KW-1133">Transmembrane helix</keyword>
<reference evidence="3" key="1">
    <citation type="submission" date="2022-09" db="EMBL/GenBank/DDBJ databases">
        <title>Diverse halophilic archaea isolated from saline environments.</title>
        <authorList>
            <person name="Cui H.-L."/>
        </authorList>
    </citation>
    <scope>NUCLEOTIDE SEQUENCE</scope>
    <source>
        <strain evidence="3">ZS-35-S2</strain>
        <plasmid evidence="3">unnamed1</plasmid>
    </source>
</reference>
<dbReference type="KEGG" id="ssai:N0B31_22255"/>
<dbReference type="Proteomes" id="UP001057580">
    <property type="component" value="Plasmid unnamed1"/>
</dbReference>
<geneLocation type="plasmid" evidence="3 4">
    <name>unnamed1</name>
</geneLocation>
<protein>
    <submittedName>
        <fullName evidence="3">DUF1616 domain-containing protein</fullName>
    </submittedName>
</protein>
<evidence type="ECO:0000256" key="1">
    <source>
        <dbReference type="SAM" id="Phobius"/>
    </source>
</evidence>
<evidence type="ECO:0000313" key="3">
    <source>
        <dbReference type="EMBL" id="UWM56971.1"/>
    </source>
</evidence>
<accession>A0A9E7UAH5</accession>
<feature type="transmembrane region" description="Helical" evidence="1">
    <location>
        <begin position="61"/>
        <end position="84"/>
    </location>
</feature>
<name>A0A9E7UAH5_9EURY</name>
<dbReference type="Pfam" id="PF07760">
    <property type="entry name" value="DUF1616"/>
    <property type="match status" value="1"/>
</dbReference>
<evidence type="ECO:0000313" key="4">
    <source>
        <dbReference type="Proteomes" id="UP001057580"/>
    </source>
</evidence>
<keyword evidence="4" id="KW-1185">Reference proteome</keyword>
<feature type="domain" description="DUF1616" evidence="2">
    <location>
        <begin position="41"/>
        <end position="332"/>
    </location>
</feature>
<dbReference type="GeneID" id="74945207"/>
<dbReference type="RefSeq" id="WP_260644082.1">
    <property type="nucleotide sequence ID" value="NZ_CP104004.1"/>
</dbReference>
<feature type="transmembrane region" description="Helical" evidence="1">
    <location>
        <begin position="126"/>
        <end position="146"/>
    </location>
</feature>
<dbReference type="AlphaFoldDB" id="A0A9E7UAH5"/>
<dbReference type="InterPro" id="IPR011674">
    <property type="entry name" value="DUF1616"/>
</dbReference>
<keyword evidence="1" id="KW-0812">Transmembrane</keyword>
<feature type="transmembrane region" description="Helical" evidence="1">
    <location>
        <begin position="188"/>
        <end position="206"/>
    </location>
</feature>
<dbReference type="EMBL" id="CP104004">
    <property type="protein sequence ID" value="UWM56971.1"/>
    <property type="molecule type" value="Genomic_DNA"/>
</dbReference>
<feature type="transmembrane region" description="Helical" evidence="1">
    <location>
        <begin position="37"/>
        <end position="55"/>
    </location>
</feature>
<feature type="transmembrane region" description="Helical" evidence="1">
    <location>
        <begin position="96"/>
        <end position="114"/>
    </location>
</feature>
<organism evidence="3 4">
    <name type="scientific">Salinirubellus salinus</name>
    <dbReference type="NCBI Taxonomy" id="1364945"/>
    <lineage>
        <taxon>Archaea</taxon>
        <taxon>Methanobacteriati</taxon>
        <taxon>Methanobacteriota</taxon>
        <taxon>Stenosarchaea group</taxon>
        <taxon>Halobacteria</taxon>
        <taxon>Halobacteriales</taxon>
        <taxon>Natronomonadaceae</taxon>
        <taxon>Salinirubellus</taxon>
    </lineage>
</organism>
<proteinExistence type="predicted"/>
<evidence type="ECO:0000259" key="2">
    <source>
        <dbReference type="Pfam" id="PF07760"/>
    </source>
</evidence>